<protein>
    <submittedName>
        <fullName evidence="3">Uncharacterized protein</fullName>
    </submittedName>
</protein>
<organism evidence="2 3">
    <name type="scientific">Ascaris lumbricoides</name>
    <name type="common">Giant roundworm</name>
    <dbReference type="NCBI Taxonomy" id="6252"/>
    <lineage>
        <taxon>Eukaryota</taxon>
        <taxon>Metazoa</taxon>
        <taxon>Ecdysozoa</taxon>
        <taxon>Nematoda</taxon>
        <taxon>Chromadorea</taxon>
        <taxon>Rhabditida</taxon>
        <taxon>Spirurina</taxon>
        <taxon>Ascaridomorpha</taxon>
        <taxon>Ascaridoidea</taxon>
        <taxon>Ascarididae</taxon>
        <taxon>Ascaris</taxon>
    </lineage>
</organism>
<reference evidence="3" key="1">
    <citation type="submission" date="2017-02" db="UniProtKB">
        <authorList>
            <consortium name="WormBaseParasite"/>
        </authorList>
    </citation>
    <scope>IDENTIFICATION</scope>
</reference>
<evidence type="ECO:0000313" key="2">
    <source>
        <dbReference type="Proteomes" id="UP000036681"/>
    </source>
</evidence>
<keyword evidence="2" id="KW-1185">Reference proteome</keyword>
<keyword evidence="1" id="KW-0175">Coiled coil</keyword>
<dbReference type="Proteomes" id="UP000036681">
    <property type="component" value="Unplaced"/>
</dbReference>
<accession>A0A0M3IIY5</accession>
<name>A0A0M3IIY5_ASCLU</name>
<evidence type="ECO:0000313" key="3">
    <source>
        <dbReference type="WBParaSite" id="ALUE_0001855601-mRNA-1"/>
    </source>
</evidence>
<feature type="coiled-coil region" evidence="1">
    <location>
        <begin position="83"/>
        <end position="113"/>
    </location>
</feature>
<evidence type="ECO:0000256" key="1">
    <source>
        <dbReference type="SAM" id="Coils"/>
    </source>
</evidence>
<dbReference type="AlphaFoldDB" id="A0A0M3IIY5"/>
<sequence length="211" mass="24816">MVKNNNCAFHEEFNKLVQELNYYKKAYEDTNGLLSKAKNELMLQAEEINELEELNIFMEGGIEMLNSLLEIIDAREGHAQRPLEEIREKLLKMVEYEEKAKNELIEMKNSKMEQVKLICITNINNECLRKEITRLRRKCSCLQGITVASVQPDVTNNELKDAITELKALQVLTHETQSIRSEFIGNPNAWIFEWCQIKYQKEDVRTWKQIF</sequence>
<dbReference type="WBParaSite" id="ALUE_0001855601-mRNA-1">
    <property type="protein sequence ID" value="ALUE_0001855601-mRNA-1"/>
    <property type="gene ID" value="ALUE_0001855601"/>
</dbReference>
<proteinExistence type="predicted"/>